<keyword evidence="8" id="KW-1185">Reference proteome</keyword>
<feature type="transmembrane region" description="Helical" evidence="6">
    <location>
        <begin position="468"/>
        <end position="492"/>
    </location>
</feature>
<keyword evidence="4 6" id="KW-1133">Transmembrane helix</keyword>
<dbReference type="Gramene" id="TKW27315">
    <property type="protein sequence ID" value="TKW27315"/>
    <property type="gene ID" value="SEVIR_3G249500v2"/>
</dbReference>
<dbReference type="InterPro" id="IPR036259">
    <property type="entry name" value="MFS_trans_sf"/>
</dbReference>
<accession>A0A4U6VFB4</accession>
<dbReference type="InterPro" id="IPR000109">
    <property type="entry name" value="POT_fam"/>
</dbReference>
<gene>
    <name evidence="7" type="ORF">SEVIR_3G249500v2</name>
</gene>
<evidence type="ECO:0008006" key="9">
    <source>
        <dbReference type="Google" id="ProtNLM"/>
    </source>
</evidence>
<protein>
    <recommendedName>
        <fullName evidence="9">Major facilitator superfamily (MFS) profile domain-containing protein</fullName>
    </recommendedName>
</protein>
<reference evidence="7" key="1">
    <citation type="submission" date="2019-03" db="EMBL/GenBank/DDBJ databases">
        <title>WGS assembly of Setaria viridis.</title>
        <authorList>
            <person name="Huang P."/>
            <person name="Jenkins J."/>
            <person name="Grimwood J."/>
            <person name="Barry K."/>
            <person name="Healey A."/>
            <person name="Mamidi S."/>
            <person name="Sreedasyam A."/>
            <person name="Shu S."/>
            <person name="Feldman M."/>
            <person name="Wu J."/>
            <person name="Yu Y."/>
            <person name="Chen C."/>
            <person name="Johnson J."/>
            <person name="Rokhsar D."/>
            <person name="Baxter I."/>
            <person name="Schmutz J."/>
            <person name="Brutnell T."/>
            <person name="Kellogg E."/>
        </authorList>
    </citation>
    <scope>NUCLEOTIDE SEQUENCE [LARGE SCALE GENOMIC DNA]</scope>
</reference>
<dbReference type="PANTHER" id="PTHR11654">
    <property type="entry name" value="OLIGOPEPTIDE TRANSPORTER-RELATED"/>
    <property type="match status" value="1"/>
</dbReference>
<dbReference type="GO" id="GO:0016020">
    <property type="term" value="C:membrane"/>
    <property type="evidence" value="ECO:0007669"/>
    <property type="project" value="UniProtKB-SubCell"/>
</dbReference>
<dbReference type="Gene3D" id="1.20.1250.20">
    <property type="entry name" value="MFS general substrate transporter like domains"/>
    <property type="match status" value="1"/>
</dbReference>
<dbReference type="AlphaFoldDB" id="A0A4U6VFB4"/>
<evidence type="ECO:0000256" key="3">
    <source>
        <dbReference type="ARBA" id="ARBA00022692"/>
    </source>
</evidence>
<dbReference type="GO" id="GO:0022857">
    <property type="term" value="F:transmembrane transporter activity"/>
    <property type="evidence" value="ECO:0007669"/>
    <property type="project" value="InterPro"/>
</dbReference>
<dbReference type="Pfam" id="PF00854">
    <property type="entry name" value="PTR2"/>
    <property type="match status" value="1"/>
</dbReference>
<evidence type="ECO:0000256" key="2">
    <source>
        <dbReference type="ARBA" id="ARBA00005982"/>
    </source>
</evidence>
<evidence type="ECO:0000313" key="8">
    <source>
        <dbReference type="Proteomes" id="UP000298652"/>
    </source>
</evidence>
<evidence type="ECO:0000313" key="7">
    <source>
        <dbReference type="EMBL" id="TKW27315.1"/>
    </source>
</evidence>
<feature type="transmembrane region" description="Helical" evidence="6">
    <location>
        <begin position="427"/>
        <end position="448"/>
    </location>
</feature>
<dbReference type="OMA" id="NFWILNT"/>
<feature type="transmembrane region" description="Helical" evidence="6">
    <location>
        <begin position="90"/>
        <end position="113"/>
    </location>
</feature>
<dbReference type="Proteomes" id="UP000298652">
    <property type="component" value="Chromosome 3"/>
</dbReference>
<comment type="similarity">
    <text evidence="2">Belongs to the major facilitator superfamily. Proton-dependent oligopeptide transporter (POT/PTR) (TC 2.A.17) family.</text>
</comment>
<evidence type="ECO:0000256" key="6">
    <source>
        <dbReference type="SAM" id="Phobius"/>
    </source>
</evidence>
<feature type="transmembrane region" description="Helical" evidence="6">
    <location>
        <begin position="387"/>
        <end position="407"/>
    </location>
</feature>
<organism evidence="7 8">
    <name type="scientific">Setaria viridis</name>
    <name type="common">Green bristlegrass</name>
    <name type="synonym">Setaria italica subsp. viridis</name>
    <dbReference type="NCBI Taxonomy" id="4556"/>
    <lineage>
        <taxon>Eukaryota</taxon>
        <taxon>Viridiplantae</taxon>
        <taxon>Streptophyta</taxon>
        <taxon>Embryophyta</taxon>
        <taxon>Tracheophyta</taxon>
        <taxon>Spermatophyta</taxon>
        <taxon>Magnoliopsida</taxon>
        <taxon>Liliopsida</taxon>
        <taxon>Poales</taxon>
        <taxon>Poaceae</taxon>
        <taxon>PACMAD clade</taxon>
        <taxon>Panicoideae</taxon>
        <taxon>Panicodae</taxon>
        <taxon>Paniceae</taxon>
        <taxon>Cenchrinae</taxon>
        <taxon>Setaria</taxon>
    </lineage>
</organism>
<evidence type="ECO:0000256" key="4">
    <source>
        <dbReference type="ARBA" id="ARBA00022989"/>
    </source>
</evidence>
<evidence type="ECO:0000256" key="5">
    <source>
        <dbReference type="ARBA" id="ARBA00023136"/>
    </source>
</evidence>
<comment type="subcellular location">
    <subcellularLocation>
        <location evidence="1">Membrane</location>
        <topology evidence="1">Multi-pass membrane protein</topology>
    </subcellularLocation>
</comment>
<name>A0A4U6VFB4_SETVI</name>
<feature type="transmembrane region" description="Helical" evidence="6">
    <location>
        <begin position="227"/>
        <end position="252"/>
    </location>
</feature>
<proteinExistence type="inferred from homology"/>
<feature type="transmembrane region" description="Helical" evidence="6">
    <location>
        <begin position="512"/>
        <end position="533"/>
    </location>
</feature>
<feature type="transmembrane region" description="Helical" evidence="6">
    <location>
        <begin position="554"/>
        <end position="577"/>
    </location>
</feature>
<sequence>MASTAVGRSGDGEQRKKKKGGFRTMPFILGNDICDRFATAGFGANMITYLTQQLHLPLVDASNLLTNFGGTSSLTPILGALAADSFAGRFWTIIAGSVFYQLGMLGLVVSALLPSLRPAPCSSPAPGANAPCRRASGWQLGVLYLSLLCTSIGSGGLRPSVVAFGTDQFDHEPEVQEQQHKQGSSAEAARAVAERKRRYFNLYFFTMGIAALLAVTVVVYIQDNVGWGWGFGIPAVAMFVSIVVFVVGYPLYVRLKPGGSPFTRLAQVAAAAFKKRKIAMPEDAGILYQDKELDALISTNGRLLHTNQLTFLDRAAIVTPGDISDSGEPDLWRLSTVHRVEELKSIIRLLPIWSAGIMLATAGSHNGSFTIMQARTMDRHVTRRFEIPPASMSIFGTTAMLVSLALYDRAFVPLARRVTGLSSGITYFQRMGIGLAISILGVGAAALVETKRRGVAADHGFLDDPAAVIPLSVFWLVPQFAIHGVAGAFSSVGHMEFLYDQAPESMRSTAAALFWLASSIGHYLGTVLVTAVQRATRSRGDWLQDNINRGRIDSYYWLVTCLMVLNLGYYIICFRFYTMKPLEMADEQDDHDKECELSSLHKNGAGAGVKASPVAGAWT</sequence>
<evidence type="ECO:0000256" key="1">
    <source>
        <dbReference type="ARBA" id="ARBA00004141"/>
    </source>
</evidence>
<keyword evidence="3 6" id="KW-0812">Transmembrane</keyword>
<keyword evidence="5 6" id="KW-0472">Membrane</keyword>
<dbReference type="EMBL" id="CM016554">
    <property type="protein sequence ID" value="TKW27315.1"/>
    <property type="molecule type" value="Genomic_DNA"/>
</dbReference>
<feature type="transmembrane region" description="Helical" evidence="6">
    <location>
        <begin position="200"/>
        <end position="221"/>
    </location>
</feature>
<dbReference type="SUPFAM" id="SSF103473">
    <property type="entry name" value="MFS general substrate transporter"/>
    <property type="match status" value="1"/>
</dbReference>